<proteinExistence type="predicted"/>
<dbReference type="AlphaFoldDB" id="A0A0F9NL15"/>
<organism evidence="1">
    <name type="scientific">marine sediment metagenome</name>
    <dbReference type="NCBI Taxonomy" id="412755"/>
    <lineage>
        <taxon>unclassified sequences</taxon>
        <taxon>metagenomes</taxon>
        <taxon>ecological metagenomes</taxon>
    </lineage>
</organism>
<name>A0A0F9NL15_9ZZZZ</name>
<protein>
    <submittedName>
        <fullName evidence="1">Uncharacterized protein</fullName>
    </submittedName>
</protein>
<reference evidence="1" key="1">
    <citation type="journal article" date="2015" name="Nature">
        <title>Complex archaea that bridge the gap between prokaryotes and eukaryotes.</title>
        <authorList>
            <person name="Spang A."/>
            <person name="Saw J.H."/>
            <person name="Jorgensen S.L."/>
            <person name="Zaremba-Niedzwiedzka K."/>
            <person name="Martijn J."/>
            <person name="Lind A.E."/>
            <person name="van Eijk R."/>
            <person name="Schleper C."/>
            <person name="Guy L."/>
            <person name="Ettema T.J."/>
        </authorList>
    </citation>
    <scope>NUCLEOTIDE SEQUENCE</scope>
</reference>
<dbReference type="EMBL" id="LAZR01003408">
    <property type="protein sequence ID" value="KKN18634.1"/>
    <property type="molecule type" value="Genomic_DNA"/>
</dbReference>
<gene>
    <name evidence="1" type="ORF">LCGC14_0953890</name>
</gene>
<accession>A0A0F9NL15</accession>
<comment type="caution">
    <text evidence="1">The sequence shown here is derived from an EMBL/GenBank/DDBJ whole genome shotgun (WGS) entry which is preliminary data.</text>
</comment>
<evidence type="ECO:0000313" key="1">
    <source>
        <dbReference type="EMBL" id="KKN18634.1"/>
    </source>
</evidence>
<sequence>MKKLNDWNLDGHSEANYIKRFVNGVSEKELTEMFRKPLMMEGLVSMLMASNCIK</sequence>